<dbReference type="Pfam" id="PF09136">
    <property type="entry name" value="Glucodextran_B"/>
    <property type="match status" value="1"/>
</dbReference>
<proteinExistence type="predicted"/>
<dbReference type="EMBL" id="MHVH01000001">
    <property type="protein sequence ID" value="OHA90800.1"/>
    <property type="molecule type" value="Genomic_DNA"/>
</dbReference>
<organism evidence="1 2">
    <name type="scientific">Candidatus Zambryskibacteria bacterium RIFCSPHIGHO2_01_FULL_46_25</name>
    <dbReference type="NCBI Taxonomy" id="1802738"/>
    <lineage>
        <taxon>Bacteria</taxon>
        <taxon>Candidatus Zambryskiibacteriota</taxon>
    </lineage>
</organism>
<dbReference type="InterPro" id="IPR013783">
    <property type="entry name" value="Ig-like_fold"/>
</dbReference>
<name>A0A1G2T0I3_9BACT</name>
<comment type="caution">
    <text evidence="1">The sequence shown here is derived from an EMBL/GenBank/DDBJ whole genome shotgun (WGS) entry which is preliminary data.</text>
</comment>
<reference evidence="1 2" key="1">
    <citation type="journal article" date="2016" name="Nat. Commun.">
        <title>Thousands of microbial genomes shed light on interconnected biogeochemical processes in an aquifer system.</title>
        <authorList>
            <person name="Anantharaman K."/>
            <person name="Brown C.T."/>
            <person name="Hug L.A."/>
            <person name="Sharon I."/>
            <person name="Castelle C.J."/>
            <person name="Probst A.J."/>
            <person name="Thomas B.C."/>
            <person name="Singh A."/>
            <person name="Wilkins M.J."/>
            <person name="Karaoz U."/>
            <person name="Brodie E.L."/>
            <person name="Williams K.H."/>
            <person name="Hubbard S.S."/>
            <person name="Banfield J.F."/>
        </authorList>
    </citation>
    <scope>NUCLEOTIDE SEQUENCE [LARGE SCALE GENOMIC DNA]</scope>
</reference>
<gene>
    <name evidence="1" type="ORF">A2838_03305</name>
</gene>
<dbReference type="AlphaFoldDB" id="A0A1G2T0I3"/>
<evidence type="ECO:0000313" key="2">
    <source>
        <dbReference type="Proteomes" id="UP000178107"/>
    </source>
</evidence>
<dbReference type="Proteomes" id="UP000178107">
    <property type="component" value="Unassembled WGS sequence"/>
</dbReference>
<sequence length="114" mass="12886">MRIKLSTRSWAAVGIFVFLALYVLFQARFLILGPRVYIDNPHDAEVLASALVTVRGSVSNIAWITLNGKQIFTDEEGLWEEKLLVSAGTSIMTVRVRDRFGRESEKSVRVIYNP</sequence>
<evidence type="ECO:0008006" key="3">
    <source>
        <dbReference type="Google" id="ProtNLM"/>
    </source>
</evidence>
<accession>A0A1G2T0I3</accession>
<protein>
    <recommendedName>
        <fullName evidence="3">Bacterial Ig domain-containing protein</fullName>
    </recommendedName>
</protein>
<evidence type="ECO:0000313" key="1">
    <source>
        <dbReference type="EMBL" id="OHA90800.1"/>
    </source>
</evidence>
<dbReference type="Gene3D" id="2.60.40.10">
    <property type="entry name" value="Immunoglobulins"/>
    <property type="match status" value="1"/>
</dbReference>